<gene>
    <name evidence="1" type="ORF">CZ809_00942</name>
</gene>
<evidence type="ECO:0000313" key="2">
    <source>
        <dbReference type="Proteomes" id="UP000189966"/>
    </source>
</evidence>
<evidence type="ECO:0008006" key="3">
    <source>
        <dbReference type="Google" id="ProtNLM"/>
    </source>
</evidence>
<sequence>MLQYQIAITTPFVTVDQYCILTGMAKGTVIDYIRKGRIFIKKKELPREKPLINMVAMHQLALKEAELQVG</sequence>
<evidence type="ECO:0000313" key="1">
    <source>
        <dbReference type="EMBL" id="SKC31464.1"/>
    </source>
</evidence>
<dbReference type="AlphaFoldDB" id="A0A1T5HX84"/>
<protein>
    <recommendedName>
        <fullName evidence="3">DNA-binding protein</fullName>
    </recommendedName>
</protein>
<dbReference type="RefSeq" id="WP_045029659.1">
    <property type="nucleotide sequence ID" value="NZ_FUZI01000001.1"/>
</dbReference>
<dbReference type="Proteomes" id="UP000189966">
    <property type="component" value="Unassembled WGS sequence"/>
</dbReference>
<proteinExistence type="predicted"/>
<dbReference type="OrthoDB" id="5906098at2"/>
<name>A0A1T5HX84_9GAMM</name>
<accession>A0A1T5HX84</accession>
<organism evidence="1 2">
    <name type="scientific">Photobacterium piscicola</name>
    <dbReference type="NCBI Taxonomy" id="1378299"/>
    <lineage>
        <taxon>Bacteria</taxon>
        <taxon>Pseudomonadati</taxon>
        <taxon>Pseudomonadota</taxon>
        <taxon>Gammaproteobacteria</taxon>
        <taxon>Vibrionales</taxon>
        <taxon>Vibrionaceae</taxon>
        <taxon>Photobacterium</taxon>
    </lineage>
</organism>
<reference evidence="1 2" key="1">
    <citation type="submission" date="2017-02" db="EMBL/GenBank/DDBJ databases">
        <authorList>
            <person name="Peterson S.W."/>
        </authorList>
    </citation>
    <scope>NUCLEOTIDE SEQUENCE [LARGE SCALE GENOMIC DNA]</scope>
    <source>
        <strain evidence="2">type strain: NCCB 100098</strain>
    </source>
</reference>
<dbReference type="EMBL" id="FUZI01000001">
    <property type="protein sequence ID" value="SKC31464.1"/>
    <property type="molecule type" value="Genomic_DNA"/>
</dbReference>